<evidence type="ECO:0000313" key="12">
    <source>
        <dbReference type="EMBL" id="ASU47554.1"/>
    </source>
</evidence>
<evidence type="ECO:0000256" key="3">
    <source>
        <dbReference type="ARBA" id="ARBA00022412"/>
    </source>
</evidence>
<dbReference type="InterPro" id="IPR043647">
    <property type="entry name" value="Noda_Vmethyltr_dom"/>
</dbReference>
<reference evidence="12" key="1">
    <citation type="submission" date="2016-08" db="EMBL/GenBank/DDBJ databases">
        <title>Virus discovery in ticks.</title>
        <authorList>
            <person name="Tokarz R."/>
            <person name="Lipkin W.I."/>
        </authorList>
    </citation>
    <scope>NUCLEOTIDE SEQUENCE</scope>
    <source>
        <strain evidence="12">RTS54</strain>
    </source>
</reference>
<proteinExistence type="inferred from homology"/>
<dbReference type="GO" id="GO:0039694">
    <property type="term" value="P:viral RNA genome replication"/>
    <property type="evidence" value="ECO:0007669"/>
    <property type="project" value="InterPro"/>
</dbReference>
<dbReference type="PROSITE" id="PS50507">
    <property type="entry name" value="RDRP_SSRNA_POS"/>
    <property type="match status" value="1"/>
</dbReference>
<dbReference type="SUPFAM" id="SSF56672">
    <property type="entry name" value="DNA/RNA polymerases"/>
    <property type="match status" value="1"/>
</dbReference>
<keyword evidence="7" id="KW-0693">Viral RNA replication</keyword>
<keyword evidence="10" id="KW-0812">Transmembrane</keyword>
<dbReference type="GO" id="GO:0003723">
    <property type="term" value="F:RNA binding"/>
    <property type="evidence" value="ECO:0007669"/>
    <property type="project" value="InterPro"/>
</dbReference>
<feature type="domain" description="RdRp catalytic" evidence="11">
    <location>
        <begin position="570"/>
        <end position="692"/>
    </location>
</feature>
<dbReference type="Pfam" id="PF00680">
    <property type="entry name" value="RdRP_1"/>
    <property type="match status" value="1"/>
</dbReference>
<dbReference type="Pfam" id="PF19222">
    <property type="entry name" value="Noda_Vmethyltr"/>
    <property type="match status" value="1"/>
</dbReference>
<feature type="compositionally biased region" description="Polar residues" evidence="9">
    <location>
        <begin position="902"/>
        <end position="912"/>
    </location>
</feature>
<name>A0A223PR03_9VIRU</name>
<evidence type="ECO:0000256" key="1">
    <source>
        <dbReference type="ARBA" id="ARBA00007751"/>
    </source>
</evidence>
<dbReference type="GO" id="GO:0006351">
    <property type="term" value="P:DNA-templated transcription"/>
    <property type="evidence" value="ECO:0007669"/>
    <property type="project" value="InterPro"/>
</dbReference>
<dbReference type="InterPro" id="IPR007094">
    <property type="entry name" value="RNA-dir_pol_PSvirus"/>
</dbReference>
<dbReference type="EMBL" id="KX774634">
    <property type="protein sequence ID" value="ASU47554.1"/>
    <property type="molecule type" value="Genomic_RNA"/>
</dbReference>
<evidence type="ECO:0000256" key="7">
    <source>
        <dbReference type="ARBA" id="ARBA00022953"/>
    </source>
</evidence>
<accession>A0A223PR03</accession>
<dbReference type="CDD" id="cd23173">
    <property type="entry name" value="ps-ssRNAv_Nodaviridae_RdRp"/>
    <property type="match status" value="1"/>
</dbReference>
<dbReference type="InterPro" id="IPR043502">
    <property type="entry name" value="DNA/RNA_pol_sf"/>
</dbReference>
<keyword evidence="10" id="KW-1133">Transmembrane helix</keyword>
<comment type="similarity">
    <text evidence="1">Belongs to the nodaviridae RNA polymerase family.</text>
</comment>
<dbReference type="EC" id="2.7.7.48" evidence="2"/>
<evidence type="ECO:0000256" key="8">
    <source>
        <dbReference type="ARBA" id="ARBA00032757"/>
    </source>
</evidence>
<feature type="transmembrane region" description="Helical" evidence="10">
    <location>
        <begin position="37"/>
        <end position="57"/>
    </location>
</feature>
<dbReference type="InterPro" id="IPR001205">
    <property type="entry name" value="RNA-dir_pol_C"/>
</dbReference>
<feature type="compositionally biased region" description="Pro residues" evidence="9">
    <location>
        <begin position="869"/>
        <end position="881"/>
    </location>
</feature>
<evidence type="ECO:0000259" key="11">
    <source>
        <dbReference type="PROSITE" id="PS50507"/>
    </source>
</evidence>
<sequence length="912" mass="100836">MSPFPFGYPTFVEISHGVEWLTWCAEVILLDVISSTWAFWAVVLPLMAVVGLSVLVLGQGDATVIRAYYCSKIIGLFGYRTNIAVRRRFRTEFRVASGKAVEGHSHPNAAAQRGAVDTAIESFAIGLGLETYTVSSSSRSRGAGSHQYYMAKDLLHEAAYDAVEPHHLIKMVDVDYYVSVGNWLKYGRPLVMYTFAPKRVAGVTADGVYTIEGDEVRYHVKGGATYQHPLWDYDHDFLMVDYWWGSWVVSVDYQDIGEDRRVVCLVPETKIYGPLAWTIPGKRLARKRFERGGVNVLVSLEDQLMLSLGVPGEWDCVTYPYAAALAAATRFNTASKPGISDIERLALHVGDKQSKEHAALLYRILTLNPLVTGGLDVGRRAGAIRRPLSYQAVLEDGLVFEDGKEYGREVAPSLVEKPAVLPRESLNNDIASVRGRVQSVLNTCVPPKRYLDYAREFVMRLVPDVGCGSPKGLDEVEELQTRPTQRARTERARPFMELCSPLRVSAFQKQEAYGSYNDPRMISQCNTTHMLQLSQYTYSFKEDCLKHQPWYAPGKTPRCIAERVVSLGSGTLCETDYSRFDGTISRWLRVHLEQAAYLRWVSEGDRSELCRLLEAEVEAACVTKKGVTYVTEGQRLSGSPLTTDGNTIINAYVSFAAAREAGFGADEAWQGLGVYAGDDGISRVSSHYMERAAARLGLRLKCREVRCGSIGFLGRIFPRAYAGELGSIQDPARTLAKLHITVAPESVDDRTALRNRAAGYLALDPAAPVVGTWCKLVQRLFGRGVVDGEGPYMAQYCAATDTETWPQLPRHSAVEVIADSLELTAEQVEAIDSAIAAAGTLDELAGIIPSKREMKIPVATGDPMDEVPNPAPTPRSTPSPLPRKERRKARAVAWREHRGKRNQSPNTDRASS</sequence>
<organism evidence="12">
    <name type="scientific">Lone star tick nodavirus</name>
    <dbReference type="NCBI Taxonomy" id="2027377"/>
    <lineage>
        <taxon>Viruses</taxon>
        <taxon>Riboviria</taxon>
        <taxon>Orthornavirae</taxon>
        <taxon>Kitrinoviricota</taxon>
        <taxon>Magsaviricetes</taxon>
        <taxon>Nodamuvirales</taxon>
        <taxon>Nodaviridae</taxon>
    </lineage>
</organism>
<evidence type="ECO:0000256" key="10">
    <source>
        <dbReference type="SAM" id="Phobius"/>
    </source>
</evidence>
<evidence type="ECO:0000256" key="5">
    <source>
        <dbReference type="ARBA" id="ARBA00022679"/>
    </source>
</evidence>
<protein>
    <recommendedName>
        <fullName evidence="3">RNA-directed RNA polymerase</fullName>
        <ecNumber evidence="2">2.7.7.48</ecNumber>
    </recommendedName>
    <alternativeName>
        <fullName evidence="8">RNA replicase</fullName>
    </alternativeName>
</protein>
<dbReference type="GO" id="GO:0003968">
    <property type="term" value="F:RNA-directed RNA polymerase activity"/>
    <property type="evidence" value="ECO:0007669"/>
    <property type="project" value="UniProtKB-KW"/>
</dbReference>
<keyword evidence="10" id="KW-0472">Membrane</keyword>
<keyword evidence="4" id="KW-0696">RNA-directed RNA polymerase</keyword>
<evidence type="ECO:0000256" key="2">
    <source>
        <dbReference type="ARBA" id="ARBA00012494"/>
    </source>
</evidence>
<evidence type="ECO:0000256" key="4">
    <source>
        <dbReference type="ARBA" id="ARBA00022484"/>
    </source>
</evidence>
<evidence type="ECO:0000256" key="9">
    <source>
        <dbReference type="SAM" id="MobiDB-lite"/>
    </source>
</evidence>
<feature type="region of interest" description="Disordered" evidence="9">
    <location>
        <begin position="859"/>
        <end position="912"/>
    </location>
</feature>
<keyword evidence="5" id="KW-0808">Transferase</keyword>
<keyword evidence="6" id="KW-0548">Nucleotidyltransferase</keyword>
<evidence type="ECO:0000256" key="6">
    <source>
        <dbReference type="ARBA" id="ARBA00022695"/>
    </source>
</evidence>